<dbReference type="AlphaFoldDB" id="A0A1E7JRQ0"/>
<dbReference type="InterPro" id="IPR016181">
    <property type="entry name" value="Acyl_CoA_acyltransferase"/>
</dbReference>
<dbReference type="Proteomes" id="UP000176101">
    <property type="component" value="Unassembled WGS sequence"/>
</dbReference>
<dbReference type="OrthoDB" id="1706016at2"/>
<dbReference type="GO" id="GO:0016747">
    <property type="term" value="F:acyltransferase activity, transferring groups other than amino-acyl groups"/>
    <property type="evidence" value="ECO:0007669"/>
    <property type="project" value="InterPro"/>
</dbReference>
<keyword evidence="2" id="KW-0012">Acyltransferase</keyword>
<dbReference type="InterPro" id="IPR050832">
    <property type="entry name" value="Bact_Acetyltransf"/>
</dbReference>
<dbReference type="Gene3D" id="3.40.630.30">
    <property type="match status" value="1"/>
</dbReference>
<proteinExistence type="predicted"/>
<evidence type="ECO:0000256" key="1">
    <source>
        <dbReference type="ARBA" id="ARBA00022679"/>
    </source>
</evidence>
<comment type="caution">
    <text evidence="4">The sequence shown here is derived from an EMBL/GenBank/DDBJ whole genome shotgun (WGS) entry which is preliminary data.</text>
</comment>
<dbReference type="PROSITE" id="PS51186">
    <property type="entry name" value="GNAT"/>
    <property type="match status" value="1"/>
</dbReference>
<protein>
    <submittedName>
        <fullName evidence="4">Acetyltransferase</fullName>
    </submittedName>
</protein>
<keyword evidence="1 4" id="KW-0808">Transferase</keyword>
<keyword evidence="5" id="KW-1185">Reference proteome</keyword>
<gene>
    <name evidence="4" type="ORF">AN216_24855</name>
</gene>
<dbReference type="InterPro" id="IPR000182">
    <property type="entry name" value="GNAT_dom"/>
</dbReference>
<evidence type="ECO:0000256" key="2">
    <source>
        <dbReference type="ARBA" id="ARBA00023315"/>
    </source>
</evidence>
<name>A0A1E7JRQ0_9ACTN</name>
<evidence type="ECO:0000259" key="3">
    <source>
        <dbReference type="PROSITE" id="PS51186"/>
    </source>
</evidence>
<reference evidence="4 5" key="1">
    <citation type="journal article" date="2016" name="Front. Microbiol.">
        <title>Comparative Genomics Analysis of Streptomyces Species Reveals Their Adaptation to the Marine Environment and Their Diversity at the Genomic Level.</title>
        <authorList>
            <person name="Tian X."/>
            <person name="Zhang Z."/>
            <person name="Yang T."/>
            <person name="Chen M."/>
            <person name="Li J."/>
            <person name="Chen F."/>
            <person name="Yang J."/>
            <person name="Li W."/>
            <person name="Zhang B."/>
            <person name="Zhang Z."/>
            <person name="Wu J."/>
            <person name="Zhang C."/>
            <person name="Long L."/>
            <person name="Xiao J."/>
        </authorList>
    </citation>
    <scope>NUCLEOTIDE SEQUENCE [LARGE SCALE GENOMIC DNA]</scope>
    <source>
        <strain evidence="4 5">SCSIO 02100</strain>
    </source>
</reference>
<evidence type="ECO:0000313" key="4">
    <source>
        <dbReference type="EMBL" id="OEU91450.1"/>
    </source>
</evidence>
<dbReference type="STRING" id="1075402.AN216_24855"/>
<dbReference type="PANTHER" id="PTHR43877">
    <property type="entry name" value="AMINOALKYLPHOSPHONATE N-ACETYLTRANSFERASE-RELATED-RELATED"/>
    <property type="match status" value="1"/>
</dbReference>
<accession>A0A1E7JRQ0</accession>
<evidence type="ECO:0000313" key="5">
    <source>
        <dbReference type="Proteomes" id="UP000176101"/>
    </source>
</evidence>
<feature type="domain" description="N-acetyltransferase" evidence="3">
    <location>
        <begin position="2"/>
        <end position="161"/>
    </location>
</feature>
<sequence>MSEARRATAADTAELLRLRGVMLASMAGQGQADDGWQSAAYESLRARLGEREPSLVAFVVDRADITGGLAACAVGRVDYRIGGPDDPVGESGYVFSVVTDPDARRRGYSRSCVTALLDWFRERGTTRVDLRASPEAEPLYLSLGFTHTPDPAMRLRLPPVG</sequence>
<dbReference type="SUPFAM" id="SSF55729">
    <property type="entry name" value="Acyl-CoA N-acyltransferases (Nat)"/>
    <property type="match status" value="1"/>
</dbReference>
<dbReference type="CDD" id="cd04301">
    <property type="entry name" value="NAT_SF"/>
    <property type="match status" value="1"/>
</dbReference>
<organism evidence="4 5">
    <name type="scientific">Streptomyces oceani</name>
    <dbReference type="NCBI Taxonomy" id="1075402"/>
    <lineage>
        <taxon>Bacteria</taxon>
        <taxon>Bacillati</taxon>
        <taxon>Actinomycetota</taxon>
        <taxon>Actinomycetes</taxon>
        <taxon>Kitasatosporales</taxon>
        <taxon>Streptomycetaceae</taxon>
        <taxon>Streptomyces</taxon>
    </lineage>
</organism>
<dbReference type="EMBL" id="LJGU01000158">
    <property type="protein sequence ID" value="OEU91450.1"/>
    <property type="molecule type" value="Genomic_DNA"/>
</dbReference>
<dbReference type="RefSeq" id="WP_070199034.1">
    <property type="nucleotide sequence ID" value="NZ_LJGU01000158.1"/>
</dbReference>
<dbReference type="Pfam" id="PF00583">
    <property type="entry name" value="Acetyltransf_1"/>
    <property type="match status" value="1"/>
</dbReference>